<name>D8LRV6_ECTSI</name>
<sequence length="453" mass="49217">MTAKIGAADSAMDAEFLKRTVGEPLSDALTALVVAQPADPIEFIGEALLDFIKRREAEAKRIKHAEDVARLLEMAREQEEIARAESAAREAAVQAKSDVERQAEEAIVQTSTHPELYAKALGLVKERLGASGVQLGRKVVVEGQEIVEFIAASEGREYMVGKEIKGLKEGEDPEDGEAKEEGVTFGLWKKTEQPPPAEAVYDEEGEIVPDENEPELIPPEHVLIENVVRDPRVKFFGIPKLGAYLALPITYGSWLHPGGISDAPPSSEDEEAPDEGEGGSNEAGADAAAEEEGRCFNWSDILWAKSWAAKMKANVEALECRMFEDEAALIPSLRGSEVTDLVAKVTEGEETAVAEALALLEPGTPEDEKDRVTKNIQYRIKTKAVEAVGDLVSLMGKLNLAPPVAVLDVLERALLLVGKGRADLCDSRCARSLLSENSLRLVERAPPTYLQYK</sequence>
<dbReference type="InParanoid" id="D8LRV6"/>
<accession>D8LRV6</accession>
<dbReference type="OrthoDB" id="432281at2759"/>
<gene>
    <name evidence="2" type="ORF">Esi_0007_0201</name>
</gene>
<dbReference type="InterPro" id="IPR007858">
    <property type="entry name" value="Dpy-30_motif"/>
</dbReference>
<dbReference type="InterPro" id="IPR049630">
    <property type="entry name" value="DYDC-like_DD"/>
</dbReference>
<dbReference type="Proteomes" id="UP000002630">
    <property type="component" value="Linkage Group LG06"/>
</dbReference>
<dbReference type="eggNOG" id="ENOG502SAR6">
    <property type="taxonomic scope" value="Eukaryota"/>
</dbReference>
<reference evidence="2 3" key="1">
    <citation type="journal article" date="2010" name="Nature">
        <title>The Ectocarpus genome and the independent evolution of multicellularity in brown algae.</title>
        <authorList>
            <person name="Cock J.M."/>
            <person name="Sterck L."/>
            <person name="Rouze P."/>
            <person name="Scornet D."/>
            <person name="Allen A.E."/>
            <person name="Amoutzias G."/>
            <person name="Anthouard V."/>
            <person name="Artiguenave F."/>
            <person name="Aury J.M."/>
            <person name="Badger J.H."/>
            <person name="Beszteri B."/>
            <person name="Billiau K."/>
            <person name="Bonnet E."/>
            <person name="Bothwell J.H."/>
            <person name="Bowler C."/>
            <person name="Boyen C."/>
            <person name="Brownlee C."/>
            <person name="Carrano C.J."/>
            <person name="Charrier B."/>
            <person name="Cho G.Y."/>
            <person name="Coelho S.M."/>
            <person name="Collen J."/>
            <person name="Corre E."/>
            <person name="Da Silva C."/>
            <person name="Delage L."/>
            <person name="Delaroque N."/>
            <person name="Dittami S.M."/>
            <person name="Doulbeau S."/>
            <person name="Elias M."/>
            <person name="Farnham G."/>
            <person name="Gachon C.M."/>
            <person name="Gschloessl B."/>
            <person name="Heesch S."/>
            <person name="Jabbari K."/>
            <person name="Jubin C."/>
            <person name="Kawai H."/>
            <person name="Kimura K."/>
            <person name="Kloareg B."/>
            <person name="Kupper F.C."/>
            <person name="Lang D."/>
            <person name="Le Bail A."/>
            <person name="Leblanc C."/>
            <person name="Lerouge P."/>
            <person name="Lohr M."/>
            <person name="Lopez P.J."/>
            <person name="Martens C."/>
            <person name="Maumus F."/>
            <person name="Michel G."/>
            <person name="Miranda-Saavedra D."/>
            <person name="Morales J."/>
            <person name="Moreau H."/>
            <person name="Motomura T."/>
            <person name="Nagasato C."/>
            <person name="Napoli C.A."/>
            <person name="Nelson D.R."/>
            <person name="Nyvall-Collen P."/>
            <person name="Peters A.F."/>
            <person name="Pommier C."/>
            <person name="Potin P."/>
            <person name="Poulain J."/>
            <person name="Quesneville H."/>
            <person name="Read B."/>
            <person name="Rensing S.A."/>
            <person name="Ritter A."/>
            <person name="Rousvoal S."/>
            <person name="Samanta M."/>
            <person name="Samson G."/>
            <person name="Schroeder D.C."/>
            <person name="Segurens B."/>
            <person name="Strittmatter M."/>
            <person name="Tonon T."/>
            <person name="Tregear J.W."/>
            <person name="Valentin K."/>
            <person name="von Dassow P."/>
            <person name="Yamagishi T."/>
            <person name="Van de Peer Y."/>
            <person name="Wincker P."/>
        </authorList>
    </citation>
    <scope>NUCLEOTIDE SEQUENCE [LARGE SCALE GENOMIC DNA]</scope>
    <source>
        <strain evidence="3">Ec32 / CCAP1310/4</strain>
    </source>
</reference>
<evidence type="ECO:0000313" key="3">
    <source>
        <dbReference type="Proteomes" id="UP000002630"/>
    </source>
</evidence>
<feature type="region of interest" description="Disordered" evidence="1">
    <location>
        <begin position="259"/>
        <end position="289"/>
    </location>
</feature>
<keyword evidence="3" id="KW-1185">Reference proteome</keyword>
<dbReference type="Gene3D" id="1.20.890.10">
    <property type="entry name" value="cAMP-dependent protein kinase regulatory subunit, dimerization-anchoring domain"/>
    <property type="match status" value="1"/>
</dbReference>
<protein>
    <submittedName>
        <fullName evidence="2">Uncharacterized protein</fullName>
    </submittedName>
</protein>
<dbReference type="Pfam" id="PF05186">
    <property type="entry name" value="Dpy-30"/>
    <property type="match status" value="1"/>
</dbReference>
<evidence type="ECO:0000256" key="1">
    <source>
        <dbReference type="SAM" id="MobiDB-lite"/>
    </source>
</evidence>
<proteinExistence type="predicted"/>
<feature type="compositionally biased region" description="Acidic residues" evidence="1">
    <location>
        <begin position="267"/>
        <end position="277"/>
    </location>
</feature>
<dbReference type="EMBL" id="FN648926">
    <property type="protein sequence ID" value="CBN73873.1"/>
    <property type="molecule type" value="Genomic_DNA"/>
</dbReference>
<organism evidence="2 3">
    <name type="scientific">Ectocarpus siliculosus</name>
    <name type="common">Brown alga</name>
    <name type="synonym">Conferva siliculosa</name>
    <dbReference type="NCBI Taxonomy" id="2880"/>
    <lineage>
        <taxon>Eukaryota</taxon>
        <taxon>Sar</taxon>
        <taxon>Stramenopiles</taxon>
        <taxon>Ochrophyta</taxon>
        <taxon>PX clade</taxon>
        <taxon>Phaeophyceae</taxon>
        <taxon>Ectocarpales</taxon>
        <taxon>Ectocarpaceae</taxon>
        <taxon>Ectocarpus</taxon>
    </lineage>
</organism>
<evidence type="ECO:0000313" key="2">
    <source>
        <dbReference type="EMBL" id="CBN73873.1"/>
    </source>
</evidence>
<dbReference type="AlphaFoldDB" id="D8LRV6"/>
<dbReference type="CDD" id="cd22966">
    <property type="entry name" value="DD_DYDC-like"/>
    <property type="match status" value="1"/>
</dbReference>
<dbReference type="EMBL" id="FN649731">
    <property type="protein sequence ID" value="CBN73873.1"/>
    <property type="molecule type" value="Genomic_DNA"/>
</dbReference>